<keyword evidence="2" id="KW-0997">Cell inner membrane</keyword>
<evidence type="ECO:0000256" key="2">
    <source>
        <dbReference type="ARBA" id="ARBA00022519"/>
    </source>
</evidence>
<dbReference type="EMBL" id="VEWN01000001">
    <property type="protein sequence ID" value="KAA1058324.1"/>
    <property type="molecule type" value="Genomic_DNA"/>
</dbReference>
<evidence type="ECO:0008006" key="10">
    <source>
        <dbReference type="Google" id="ProtNLM"/>
    </source>
</evidence>
<evidence type="ECO:0000313" key="9">
    <source>
        <dbReference type="Proteomes" id="UP000325333"/>
    </source>
</evidence>
<dbReference type="AlphaFoldDB" id="A0A5B0L4W7"/>
<evidence type="ECO:0000259" key="6">
    <source>
        <dbReference type="PROSITE" id="PS50111"/>
    </source>
</evidence>
<keyword evidence="3 5" id="KW-0807">Transducer</keyword>
<evidence type="ECO:0000256" key="1">
    <source>
        <dbReference type="ARBA" id="ARBA00004429"/>
    </source>
</evidence>
<dbReference type="InterPro" id="IPR039379">
    <property type="entry name" value="Protoglobin_sensor_dom"/>
</dbReference>
<dbReference type="InterPro" id="IPR009050">
    <property type="entry name" value="Globin-like_sf"/>
</dbReference>
<evidence type="ECO:0000259" key="7">
    <source>
        <dbReference type="PROSITE" id="PS50192"/>
    </source>
</evidence>
<dbReference type="PROSITE" id="PS50111">
    <property type="entry name" value="CHEMOTAXIS_TRANSDUC_2"/>
    <property type="match status" value="1"/>
</dbReference>
<dbReference type="GO" id="GO:0019825">
    <property type="term" value="F:oxygen binding"/>
    <property type="evidence" value="ECO:0007669"/>
    <property type="project" value="InterPro"/>
</dbReference>
<comment type="caution">
    <text evidence="8">The sequence shown here is derived from an EMBL/GenBank/DDBJ whole genome shotgun (WGS) entry which is preliminary data.</text>
</comment>
<accession>A0A5B0L4W7</accession>
<dbReference type="InterPro" id="IPR044398">
    <property type="entry name" value="Globin-sensor_dom"/>
</dbReference>
<dbReference type="Pfam" id="PF00015">
    <property type="entry name" value="MCPsignal"/>
    <property type="match status" value="1"/>
</dbReference>
<organism evidence="8 9">
    <name type="scientific">Azospirillum argentinense</name>
    <dbReference type="NCBI Taxonomy" id="2970906"/>
    <lineage>
        <taxon>Bacteria</taxon>
        <taxon>Pseudomonadati</taxon>
        <taxon>Pseudomonadota</taxon>
        <taxon>Alphaproteobacteria</taxon>
        <taxon>Rhodospirillales</taxon>
        <taxon>Azospirillaceae</taxon>
        <taxon>Azospirillum</taxon>
    </lineage>
</organism>
<comment type="similarity">
    <text evidence="4">Belongs to the methyl-accepting chemotaxis (MCP) protein family.</text>
</comment>
<dbReference type="Gene3D" id="1.10.287.950">
    <property type="entry name" value="Methyl-accepting chemotaxis protein"/>
    <property type="match status" value="1"/>
</dbReference>
<evidence type="ECO:0000256" key="5">
    <source>
        <dbReference type="PROSITE-ProRule" id="PRU00284"/>
    </source>
</evidence>
<evidence type="ECO:0000313" key="8">
    <source>
        <dbReference type="EMBL" id="KAA1058324.1"/>
    </source>
</evidence>
<dbReference type="Gene3D" id="1.10.490.10">
    <property type="entry name" value="Globins"/>
    <property type="match status" value="1"/>
</dbReference>
<dbReference type="Pfam" id="PF11563">
    <property type="entry name" value="Protoglobin"/>
    <property type="match status" value="1"/>
</dbReference>
<dbReference type="GO" id="GO:0005886">
    <property type="term" value="C:plasma membrane"/>
    <property type="evidence" value="ECO:0007669"/>
    <property type="project" value="UniProtKB-SubCell"/>
</dbReference>
<dbReference type="Proteomes" id="UP000325333">
    <property type="component" value="Unassembled WGS sequence"/>
</dbReference>
<name>A0A5B0L4W7_9PROT</name>
<dbReference type="SUPFAM" id="SSF58104">
    <property type="entry name" value="Methyl-accepting chemotaxis protein (MCP) signaling domain"/>
    <property type="match status" value="1"/>
</dbReference>
<dbReference type="PROSITE" id="PS50192">
    <property type="entry name" value="T_SNARE"/>
    <property type="match status" value="1"/>
</dbReference>
<dbReference type="InterPro" id="IPR000727">
    <property type="entry name" value="T_SNARE_dom"/>
</dbReference>
<proteinExistence type="inferred from homology"/>
<reference evidence="8 9" key="1">
    <citation type="submission" date="2019-07" db="EMBL/GenBank/DDBJ databases">
        <title>Genome sequencing of the stress-tolerant strain Azospirillum brasilense Az19.</title>
        <authorList>
            <person name="Maroniche G.A."/>
            <person name="Garcia J.E."/>
            <person name="Pagnussat L."/>
            <person name="Amenta M."/>
            <person name="Creus C.M."/>
        </authorList>
    </citation>
    <scope>NUCLEOTIDE SEQUENCE [LARGE SCALE GENOMIC DNA]</scope>
    <source>
        <strain evidence="8 9">Az19</strain>
    </source>
</reference>
<dbReference type="GO" id="GO:0006935">
    <property type="term" value="P:chemotaxis"/>
    <property type="evidence" value="ECO:0007669"/>
    <property type="project" value="InterPro"/>
</dbReference>
<comment type="subcellular location">
    <subcellularLocation>
        <location evidence="1">Cell inner membrane</location>
        <topology evidence="1">Multi-pass membrane protein</topology>
    </subcellularLocation>
</comment>
<dbReference type="SUPFAM" id="SSF46458">
    <property type="entry name" value="Globin-like"/>
    <property type="match status" value="1"/>
</dbReference>
<sequence>MRRSPTFWDDNIMAGVQERDGQENRLRAFNITEADIARLRANREFAQHRLPVLLEQWHSAFAAWPEIRDALTVPDVHAARVAHWSRVVSGDLGAGFLESAHRLAKAFYDNGVPGYAVAICHHTVSNGIVRELGLDAAAGQRSLFGAKRAAEAAALRDTLGRVAWLDLEVLLETYAAAEQESKRAILSQLADSLEGSVSGIADNTVAASDEMKGNAQRMAQIAAATNRQSLAVAAAAEQASANVQTVAAASEQLTSSIGEISRQVAQSSQIARGAVAEAERTNTTVNGLVDAAQKIGAVLQLINSIAGQTNLLALNATIEAARAGEAGKGFAVVAQEVKNLANQTAKATEDISSQIASIQEVARGSAEALSGIGATIGSINDIVITVAAAVEQQTSATQEIVRNVQEAARGTRSVSDTIGAVTRGASETGSLAEEVLGSAGNLHRESDRLRESVDLFMQRIRAA</sequence>
<evidence type="ECO:0000256" key="4">
    <source>
        <dbReference type="ARBA" id="ARBA00029447"/>
    </source>
</evidence>
<keyword evidence="2" id="KW-0472">Membrane</keyword>
<feature type="domain" description="Methyl-accepting transducer" evidence="6">
    <location>
        <begin position="207"/>
        <end position="443"/>
    </location>
</feature>
<dbReference type="GO" id="GO:0004888">
    <property type="term" value="F:transmembrane signaling receptor activity"/>
    <property type="evidence" value="ECO:0007669"/>
    <property type="project" value="InterPro"/>
</dbReference>
<dbReference type="SMART" id="SM00283">
    <property type="entry name" value="MA"/>
    <property type="match status" value="1"/>
</dbReference>
<dbReference type="InterPro" id="IPR004090">
    <property type="entry name" value="Chemotax_Me-accpt_rcpt"/>
</dbReference>
<dbReference type="PANTHER" id="PTHR32089">
    <property type="entry name" value="METHYL-ACCEPTING CHEMOTAXIS PROTEIN MCPB"/>
    <property type="match status" value="1"/>
</dbReference>
<dbReference type="PRINTS" id="PR00260">
    <property type="entry name" value="CHEMTRNSDUCR"/>
</dbReference>
<dbReference type="InterPro" id="IPR004089">
    <property type="entry name" value="MCPsignal_dom"/>
</dbReference>
<evidence type="ECO:0000256" key="3">
    <source>
        <dbReference type="ARBA" id="ARBA00023224"/>
    </source>
</evidence>
<dbReference type="InterPro" id="IPR012292">
    <property type="entry name" value="Globin/Proto"/>
</dbReference>
<gene>
    <name evidence="8" type="ORF">FH063_000524</name>
</gene>
<dbReference type="GO" id="GO:0007165">
    <property type="term" value="P:signal transduction"/>
    <property type="evidence" value="ECO:0007669"/>
    <property type="project" value="UniProtKB-KW"/>
</dbReference>
<dbReference type="GO" id="GO:0020037">
    <property type="term" value="F:heme binding"/>
    <property type="evidence" value="ECO:0007669"/>
    <property type="project" value="InterPro"/>
</dbReference>
<feature type="domain" description="T-SNARE coiled-coil homology" evidence="7">
    <location>
        <begin position="359"/>
        <end position="421"/>
    </location>
</feature>
<dbReference type="CDD" id="cd01068">
    <property type="entry name" value="globin_sensor"/>
    <property type="match status" value="1"/>
</dbReference>
<keyword evidence="2" id="KW-1003">Cell membrane</keyword>
<dbReference type="PANTHER" id="PTHR32089:SF112">
    <property type="entry name" value="LYSOZYME-LIKE PROTEIN-RELATED"/>
    <property type="match status" value="1"/>
</dbReference>
<protein>
    <recommendedName>
        <fullName evidence="10">Chemotaxis protein</fullName>
    </recommendedName>
</protein>